<keyword evidence="8" id="KW-0464">Manganese</keyword>
<dbReference type="Pfam" id="PF01867">
    <property type="entry name" value="Cas_Cas1"/>
    <property type="match status" value="1"/>
</dbReference>
<evidence type="ECO:0000256" key="2">
    <source>
        <dbReference type="ARBA" id="ARBA00022723"/>
    </source>
</evidence>
<keyword evidence="3" id="KW-0255">Endonuclease</keyword>
<dbReference type="NCBIfam" id="TIGR00287">
    <property type="entry name" value="cas1"/>
    <property type="match status" value="1"/>
</dbReference>
<dbReference type="InterPro" id="IPR042206">
    <property type="entry name" value="CRISPR-assoc_Cas1_C"/>
</dbReference>
<reference evidence="10 11" key="1">
    <citation type="journal article" date="2019" name="Int. J. Syst. Evol. Microbiol.">
        <title>The Global Catalogue of Microorganisms (GCM) 10K type strain sequencing project: providing services to taxonomists for standard genome sequencing and annotation.</title>
        <authorList>
            <consortium name="The Broad Institute Genomics Platform"/>
            <consortium name="The Broad Institute Genome Sequencing Center for Infectious Disease"/>
            <person name="Wu L."/>
            <person name="Ma J."/>
        </authorList>
    </citation>
    <scope>NUCLEOTIDE SEQUENCE [LARGE SCALE GENOMIC DNA]</scope>
    <source>
        <strain evidence="10 11">JCM 15933</strain>
    </source>
</reference>
<keyword evidence="6" id="KW-0051">Antiviral defense</keyword>
<dbReference type="CDD" id="cd09634">
    <property type="entry name" value="Cas1_I-II-III"/>
    <property type="match status" value="1"/>
</dbReference>
<keyword evidence="2" id="KW-0479">Metal-binding</keyword>
<accession>A0ABN1ZSN0</accession>
<comment type="subunit">
    <text evidence="9">Homodimer, forms a heterotetramer with a Cas2 homodimer.</text>
</comment>
<evidence type="ECO:0008006" key="12">
    <source>
        <dbReference type="Google" id="ProtNLM"/>
    </source>
</evidence>
<dbReference type="Gene3D" id="1.20.120.920">
    <property type="entry name" value="CRISPR-associated endonuclease Cas1, C-terminal domain"/>
    <property type="match status" value="1"/>
</dbReference>
<keyword evidence="4" id="KW-0378">Hydrolase</keyword>
<dbReference type="InterPro" id="IPR050646">
    <property type="entry name" value="Cas1"/>
</dbReference>
<evidence type="ECO:0000256" key="7">
    <source>
        <dbReference type="ARBA" id="ARBA00023125"/>
    </source>
</evidence>
<keyword evidence="11" id="KW-1185">Reference proteome</keyword>
<evidence type="ECO:0000256" key="9">
    <source>
        <dbReference type="ARBA" id="ARBA00038592"/>
    </source>
</evidence>
<protein>
    <recommendedName>
        <fullName evidence="12">CRISPR-associated endonuclease Cas1</fullName>
    </recommendedName>
</protein>
<evidence type="ECO:0000256" key="1">
    <source>
        <dbReference type="ARBA" id="ARBA00022722"/>
    </source>
</evidence>
<proteinExistence type="predicted"/>
<evidence type="ECO:0000256" key="6">
    <source>
        <dbReference type="ARBA" id="ARBA00023118"/>
    </source>
</evidence>
<evidence type="ECO:0000256" key="5">
    <source>
        <dbReference type="ARBA" id="ARBA00022842"/>
    </source>
</evidence>
<organism evidence="10 11">
    <name type="scientific">Dactylosporangium maewongense</name>
    <dbReference type="NCBI Taxonomy" id="634393"/>
    <lineage>
        <taxon>Bacteria</taxon>
        <taxon>Bacillati</taxon>
        <taxon>Actinomycetota</taxon>
        <taxon>Actinomycetes</taxon>
        <taxon>Micromonosporales</taxon>
        <taxon>Micromonosporaceae</taxon>
        <taxon>Dactylosporangium</taxon>
    </lineage>
</organism>
<sequence>MSAKIANQATLLRRHGDASDAVSRLRELQRAALEAKSLTDIFGIEGDAAARYFEHFLTMLRPKVVAAEGLHFAVRSRRPARDPINAALNLSYGLLTADALRAVVACGLDPHAGFLHSSGRNTPALALDLVEEFRAPVADSIVVNAFNNGELRTRDFSTVLGTSRIGDRGRKP</sequence>
<evidence type="ECO:0000313" key="11">
    <source>
        <dbReference type="Proteomes" id="UP001501470"/>
    </source>
</evidence>
<dbReference type="Proteomes" id="UP001501470">
    <property type="component" value="Unassembled WGS sequence"/>
</dbReference>
<dbReference type="InterPro" id="IPR002729">
    <property type="entry name" value="CRISPR-assoc_Cas1"/>
</dbReference>
<evidence type="ECO:0000256" key="8">
    <source>
        <dbReference type="ARBA" id="ARBA00023211"/>
    </source>
</evidence>
<evidence type="ECO:0000313" key="10">
    <source>
        <dbReference type="EMBL" id="GAA1503645.1"/>
    </source>
</evidence>
<gene>
    <name evidence="10" type="ORF">GCM10009827_015940</name>
</gene>
<name>A0ABN1ZSN0_9ACTN</name>
<keyword evidence="5" id="KW-0460">Magnesium</keyword>
<keyword evidence="7" id="KW-0238">DNA-binding</keyword>
<dbReference type="PANTHER" id="PTHR34353">
    <property type="entry name" value="CRISPR-ASSOCIATED ENDONUCLEASE CAS1 1"/>
    <property type="match status" value="1"/>
</dbReference>
<evidence type="ECO:0000256" key="3">
    <source>
        <dbReference type="ARBA" id="ARBA00022759"/>
    </source>
</evidence>
<dbReference type="EMBL" id="BAAAQD010000002">
    <property type="protein sequence ID" value="GAA1503645.1"/>
    <property type="molecule type" value="Genomic_DNA"/>
</dbReference>
<comment type="caution">
    <text evidence="10">The sequence shown here is derived from an EMBL/GenBank/DDBJ whole genome shotgun (WGS) entry which is preliminary data.</text>
</comment>
<keyword evidence="1" id="KW-0540">Nuclease</keyword>
<evidence type="ECO:0000256" key="4">
    <source>
        <dbReference type="ARBA" id="ARBA00022801"/>
    </source>
</evidence>
<dbReference type="PANTHER" id="PTHR34353:SF2">
    <property type="entry name" value="CRISPR-ASSOCIATED ENDONUCLEASE CAS1 1"/>
    <property type="match status" value="1"/>
</dbReference>